<protein>
    <submittedName>
        <fullName evidence="1">Uncharacterized protein</fullName>
    </submittedName>
</protein>
<name>A0A564Z6D6_HYMDI</name>
<evidence type="ECO:0000313" key="2">
    <source>
        <dbReference type="Proteomes" id="UP000321570"/>
    </source>
</evidence>
<sequence length="51" mass="5985">MNKDFDRSNFKSISNSPFKYLSFLGGGRNSCYSDVYVRFLNMMEQNHDIPL</sequence>
<keyword evidence="2" id="KW-1185">Reference proteome</keyword>
<organism evidence="1 2">
    <name type="scientific">Hymenolepis diminuta</name>
    <name type="common">Rat tapeworm</name>
    <dbReference type="NCBI Taxonomy" id="6216"/>
    <lineage>
        <taxon>Eukaryota</taxon>
        <taxon>Metazoa</taxon>
        <taxon>Spiralia</taxon>
        <taxon>Lophotrochozoa</taxon>
        <taxon>Platyhelminthes</taxon>
        <taxon>Cestoda</taxon>
        <taxon>Eucestoda</taxon>
        <taxon>Cyclophyllidea</taxon>
        <taxon>Hymenolepididae</taxon>
        <taxon>Hymenolepis</taxon>
    </lineage>
</organism>
<accession>A0A564Z6D6</accession>
<evidence type="ECO:0000313" key="1">
    <source>
        <dbReference type="EMBL" id="VUZ54438.1"/>
    </source>
</evidence>
<proteinExistence type="predicted"/>
<dbReference type="AlphaFoldDB" id="A0A564Z6D6"/>
<dbReference type="Proteomes" id="UP000321570">
    <property type="component" value="Unassembled WGS sequence"/>
</dbReference>
<reference evidence="1 2" key="1">
    <citation type="submission" date="2019-07" db="EMBL/GenBank/DDBJ databases">
        <authorList>
            <person name="Jastrzebski P J."/>
            <person name="Paukszto L."/>
            <person name="Jastrzebski P J."/>
        </authorList>
    </citation>
    <scope>NUCLEOTIDE SEQUENCE [LARGE SCALE GENOMIC DNA]</scope>
    <source>
        <strain evidence="1 2">WMS-il1</strain>
    </source>
</reference>
<gene>
    <name evidence="1" type="ORF">WMSIL1_LOCUS12550</name>
</gene>
<dbReference type="EMBL" id="CABIJS010000654">
    <property type="protein sequence ID" value="VUZ54438.1"/>
    <property type="molecule type" value="Genomic_DNA"/>
</dbReference>